<evidence type="ECO:0000259" key="7">
    <source>
        <dbReference type="Pfam" id="PF02770"/>
    </source>
</evidence>
<dbReference type="InterPro" id="IPR046373">
    <property type="entry name" value="Acyl-CoA_Oxase/DH_mid-dom_sf"/>
</dbReference>
<evidence type="ECO:0000256" key="3">
    <source>
        <dbReference type="ARBA" id="ARBA00022630"/>
    </source>
</evidence>
<evidence type="ECO:0000256" key="2">
    <source>
        <dbReference type="ARBA" id="ARBA00009347"/>
    </source>
</evidence>
<dbReference type="GO" id="GO:0050660">
    <property type="term" value="F:flavin adenine dinucleotide binding"/>
    <property type="evidence" value="ECO:0007669"/>
    <property type="project" value="InterPro"/>
</dbReference>
<dbReference type="SUPFAM" id="SSF47203">
    <property type="entry name" value="Acyl-CoA dehydrogenase C-terminal domain-like"/>
    <property type="match status" value="1"/>
</dbReference>
<dbReference type="Pfam" id="PF02770">
    <property type="entry name" value="Acyl-CoA_dh_M"/>
    <property type="match status" value="1"/>
</dbReference>
<comment type="caution">
    <text evidence="9">The sequence shown here is derived from an EMBL/GenBank/DDBJ whole genome shotgun (WGS) entry which is preliminary data.</text>
</comment>
<feature type="domain" description="Acyl-CoA oxidase/dehydrogenase middle" evidence="7">
    <location>
        <begin position="127"/>
        <end position="222"/>
    </location>
</feature>
<evidence type="ECO:0000313" key="9">
    <source>
        <dbReference type="EMBL" id="GIE54242.1"/>
    </source>
</evidence>
<dbReference type="InterPro" id="IPR009075">
    <property type="entry name" value="AcylCo_DH/oxidase_C"/>
</dbReference>
<dbReference type="PANTHER" id="PTHR43884:SF12">
    <property type="entry name" value="ISOVALERYL-COA DEHYDROGENASE, MITOCHONDRIAL-RELATED"/>
    <property type="match status" value="1"/>
</dbReference>
<accession>A0A919JRR7</accession>
<dbReference type="InterPro" id="IPR036250">
    <property type="entry name" value="AcylCo_DH-like_C"/>
</dbReference>
<evidence type="ECO:0000313" key="10">
    <source>
        <dbReference type="Proteomes" id="UP000647172"/>
    </source>
</evidence>
<dbReference type="AlphaFoldDB" id="A0A919JRR7"/>
<evidence type="ECO:0000256" key="5">
    <source>
        <dbReference type="RuleBase" id="RU362125"/>
    </source>
</evidence>
<dbReference type="Pfam" id="PF02771">
    <property type="entry name" value="Acyl-CoA_dh_N"/>
    <property type="match status" value="1"/>
</dbReference>
<evidence type="ECO:0000256" key="1">
    <source>
        <dbReference type="ARBA" id="ARBA00001974"/>
    </source>
</evidence>
<feature type="domain" description="Acyl-CoA dehydrogenase/oxidase C-terminal" evidence="6">
    <location>
        <begin position="235"/>
        <end position="386"/>
    </location>
</feature>
<dbReference type="Proteomes" id="UP000647172">
    <property type="component" value="Unassembled WGS sequence"/>
</dbReference>
<reference evidence="9" key="1">
    <citation type="submission" date="2021-01" db="EMBL/GenBank/DDBJ databases">
        <title>Whole genome shotgun sequence of Actinoplanes nipponensis NBRC 14063.</title>
        <authorList>
            <person name="Komaki H."/>
            <person name="Tamura T."/>
        </authorList>
    </citation>
    <scope>NUCLEOTIDE SEQUENCE</scope>
    <source>
        <strain evidence="9">NBRC 14063</strain>
    </source>
</reference>
<comment type="similarity">
    <text evidence="2 5">Belongs to the acyl-CoA dehydrogenase family.</text>
</comment>
<sequence>MTTTTGLDRDTLDMMLSSLDDFLAQHLPESRRLELDHEDTCPEDTVRAMCGDDLGVHLVFIPEEYGGLGGGAFDSYRLCERMARIDIGVATSVFATFLGSDPILVGATREQRKEWLGRIAEQGILFAYGATEPEAGSDLGALTTTATPVETDGRITGYRLTGRKQWISNGSIADVSTILALAPGGPSWFVVERGTPGFSTAPPEDKHGIRLSNTAALFLDDVVVPVENLIGRVEGRGLVQAQQVFGYTRVMVAAFGLGGGWEAVDRAIAYSANRIQGGTPLARKQGYTHKLIVPHVVRLEAARAFLEETSGRLDAGEGADGALNTEGAIAKYLATEAGNAAAEAAIQAHGGYGYTRPYQVEKIKRDVRITTIYEGTSEILEMTIARDRWQQHLKTAGRYHRDAARELAGLPGDSGAPAAALALECLGAVLDACRTGRLTRNQHVLLRLGELIAYAETAAALARRAVAAAAGTLPEKADRRFAPATLAAISRVFAREAALKAAEEGLRLVVGAQPAPDPHADPSAALPLDRVRAAQAGLLADLDAIAAALYDREDSLEAASS</sequence>
<dbReference type="InterPro" id="IPR037069">
    <property type="entry name" value="AcylCoA_DH/ox_N_sf"/>
</dbReference>
<dbReference type="SUPFAM" id="SSF56645">
    <property type="entry name" value="Acyl-CoA dehydrogenase NM domain-like"/>
    <property type="match status" value="1"/>
</dbReference>
<feature type="domain" description="Acyl-CoA dehydrogenase/oxidase N-terminal" evidence="8">
    <location>
        <begin position="11"/>
        <end position="121"/>
    </location>
</feature>
<dbReference type="PANTHER" id="PTHR43884">
    <property type="entry name" value="ACYL-COA DEHYDROGENASE"/>
    <property type="match status" value="1"/>
</dbReference>
<keyword evidence="4 5" id="KW-0274">FAD</keyword>
<dbReference type="InterPro" id="IPR013786">
    <property type="entry name" value="AcylCoA_DH/ox_N"/>
</dbReference>
<evidence type="ECO:0000259" key="8">
    <source>
        <dbReference type="Pfam" id="PF02771"/>
    </source>
</evidence>
<dbReference type="Gene3D" id="1.10.540.10">
    <property type="entry name" value="Acyl-CoA dehydrogenase/oxidase, N-terminal domain"/>
    <property type="match status" value="1"/>
</dbReference>
<name>A0A919JRR7_9ACTN</name>
<dbReference type="Gene3D" id="2.40.110.10">
    <property type="entry name" value="Butyryl-CoA Dehydrogenase, subunit A, domain 2"/>
    <property type="match status" value="1"/>
</dbReference>
<protein>
    <recommendedName>
        <fullName evidence="11">Acyl-CoA dehydrogenase</fullName>
    </recommendedName>
</protein>
<organism evidence="9 10">
    <name type="scientific">Actinoplanes nipponensis</name>
    <dbReference type="NCBI Taxonomy" id="135950"/>
    <lineage>
        <taxon>Bacteria</taxon>
        <taxon>Bacillati</taxon>
        <taxon>Actinomycetota</taxon>
        <taxon>Actinomycetes</taxon>
        <taxon>Micromonosporales</taxon>
        <taxon>Micromonosporaceae</taxon>
        <taxon>Actinoplanes</taxon>
    </lineage>
</organism>
<dbReference type="Pfam" id="PF00441">
    <property type="entry name" value="Acyl-CoA_dh_1"/>
    <property type="match status" value="1"/>
</dbReference>
<evidence type="ECO:0000259" key="6">
    <source>
        <dbReference type="Pfam" id="PF00441"/>
    </source>
</evidence>
<dbReference type="InterPro" id="IPR006091">
    <property type="entry name" value="Acyl-CoA_Oxase/DH_mid-dom"/>
</dbReference>
<dbReference type="Gene3D" id="1.20.140.10">
    <property type="entry name" value="Butyryl-CoA Dehydrogenase, subunit A, domain 3"/>
    <property type="match status" value="1"/>
</dbReference>
<evidence type="ECO:0008006" key="11">
    <source>
        <dbReference type="Google" id="ProtNLM"/>
    </source>
</evidence>
<dbReference type="InterPro" id="IPR009100">
    <property type="entry name" value="AcylCoA_DH/oxidase_NM_dom_sf"/>
</dbReference>
<dbReference type="GO" id="GO:0003995">
    <property type="term" value="F:acyl-CoA dehydrogenase activity"/>
    <property type="evidence" value="ECO:0007669"/>
    <property type="project" value="TreeGrafter"/>
</dbReference>
<evidence type="ECO:0000256" key="4">
    <source>
        <dbReference type="ARBA" id="ARBA00022827"/>
    </source>
</evidence>
<comment type="cofactor">
    <cofactor evidence="1 5">
        <name>FAD</name>
        <dbReference type="ChEBI" id="CHEBI:57692"/>
    </cofactor>
</comment>
<proteinExistence type="inferred from homology"/>
<keyword evidence="5" id="KW-0560">Oxidoreductase</keyword>
<gene>
    <name evidence="9" type="ORF">Ani05nite_77760</name>
</gene>
<keyword evidence="10" id="KW-1185">Reference proteome</keyword>
<dbReference type="EMBL" id="BOMQ01000098">
    <property type="protein sequence ID" value="GIE54242.1"/>
    <property type="molecule type" value="Genomic_DNA"/>
</dbReference>
<dbReference type="RefSeq" id="WP_203776854.1">
    <property type="nucleotide sequence ID" value="NZ_BAAAYJ010000053.1"/>
</dbReference>
<keyword evidence="3 5" id="KW-0285">Flavoprotein</keyword>